<dbReference type="InterPro" id="IPR043519">
    <property type="entry name" value="NT_sf"/>
</dbReference>
<comment type="caution">
    <text evidence="1">The sequence shown here is derived from an EMBL/GenBank/DDBJ whole genome shotgun (WGS) entry which is preliminary data.</text>
</comment>
<dbReference type="SUPFAM" id="SSF81301">
    <property type="entry name" value="Nucleotidyltransferase"/>
    <property type="match status" value="1"/>
</dbReference>
<sequence>MENRPEPRAALPEALAADPPLARLVNELCLRHGCHTVVLYGSRALGTATAESDWDMLGIREGGEATRDARLVDGVFLDAFIVPESGVVGAGASFLHLRGGRAVRDPRGLGARLLDDVAAALASPPRPVAEAEIAARRAWCHKMLGRIRRGGDADVEANYRRAWLLFDLLELYFVFRGRHYLGPKESFRFLAAEDGPAYEAFSAALAPGAPTSAVEALVARVLSG</sequence>
<accession>A0A6N7Q1P9</accession>
<dbReference type="Gene3D" id="3.30.460.10">
    <property type="entry name" value="Beta Polymerase, domain 2"/>
    <property type="match status" value="1"/>
</dbReference>
<dbReference type="Proteomes" id="UP000440224">
    <property type="component" value="Unassembled WGS sequence"/>
</dbReference>
<evidence type="ECO:0000313" key="2">
    <source>
        <dbReference type="Proteomes" id="UP000440224"/>
    </source>
</evidence>
<organism evidence="1 2">
    <name type="scientific">Polyangium spumosum</name>
    <dbReference type="NCBI Taxonomy" id="889282"/>
    <lineage>
        <taxon>Bacteria</taxon>
        <taxon>Pseudomonadati</taxon>
        <taxon>Myxococcota</taxon>
        <taxon>Polyangia</taxon>
        <taxon>Polyangiales</taxon>
        <taxon>Polyangiaceae</taxon>
        <taxon>Polyangium</taxon>
    </lineage>
</organism>
<gene>
    <name evidence="1" type="ORF">GF068_23645</name>
</gene>
<dbReference type="OrthoDB" id="1701798at2"/>
<name>A0A6N7Q1P9_9BACT</name>
<dbReference type="AlphaFoldDB" id="A0A6N7Q1P9"/>
<dbReference type="EMBL" id="WJIE01000006">
    <property type="protein sequence ID" value="MRG94891.1"/>
    <property type="molecule type" value="Genomic_DNA"/>
</dbReference>
<protein>
    <submittedName>
        <fullName evidence="1">Nucleotidyltransferase domain-containing protein</fullName>
    </submittedName>
</protein>
<dbReference type="GO" id="GO:0016740">
    <property type="term" value="F:transferase activity"/>
    <property type="evidence" value="ECO:0007669"/>
    <property type="project" value="UniProtKB-KW"/>
</dbReference>
<dbReference type="RefSeq" id="WP_153821687.1">
    <property type="nucleotide sequence ID" value="NZ_WJIE01000006.1"/>
</dbReference>
<reference evidence="1 2" key="1">
    <citation type="submission" date="2019-10" db="EMBL/GenBank/DDBJ databases">
        <title>A soil myxobacterium in the family Polyangiaceae.</title>
        <authorList>
            <person name="Li Y."/>
            <person name="Wang J."/>
        </authorList>
    </citation>
    <scope>NUCLEOTIDE SEQUENCE [LARGE SCALE GENOMIC DNA]</scope>
    <source>
        <strain evidence="1 2">DSM 14734</strain>
    </source>
</reference>
<evidence type="ECO:0000313" key="1">
    <source>
        <dbReference type="EMBL" id="MRG94891.1"/>
    </source>
</evidence>
<keyword evidence="2" id="KW-1185">Reference proteome</keyword>
<keyword evidence="1" id="KW-0808">Transferase</keyword>
<dbReference type="CDD" id="cd05403">
    <property type="entry name" value="NT_KNTase_like"/>
    <property type="match status" value="1"/>
</dbReference>
<proteinExistence type="predicted"/>